<dbReference type="EMBL" id="CAXLJM020000164">
    <property type="protein sequence ID" value="CAL8146829.1"/>
    <property type="molecule type" value="Genomic_DNA"/>
</dbReference>
<organism evidence="2 3">
    <name type="scientific">Orchesella dallaii</name>
    <dbReference type="NCBI Taxonomy" id="48710"/>
    <lineage>
        <taxon>Eukaryota</taxon>
        <taxon>Metazoa</taxon>
        <taxon>Ecdysozoa</taxon>
        <taxon>Arthropoda</taxon>
        <taxon>Hexapoda</taxon>
        <taxon>Collembola</taxon>
        <taxon>Entomobryomorpha</taxon>
        <taxon>Entomobryoidea</taxon>
        <taxon>Orchesellidae</taxon>
        <taxon>Orchesellinae</taxon>
        <taxon>Orchesella</taxon>
    </lineage>
</organism>
<evidence type="ECO:0000313" key="2">
    <source>
        <dbReference type="EMBL" id="CAL8146829.1"/>
    </source>
</evidence>
<protein>
    <recommendedName>
        <fullName evidence="4">Odorant receptor</fullName>
    </recommendedName>
</protein>
<gene>
    <name evidence="2" type="ORF">ODALV1_LOCUS30948</name>
</gene>
<evidence type="ECO:0008006" key="4">
    <source>
        <dbReference type="Google" id="ProtNLM"/>
    </source>
</evidence>
<proteinExistence type="predicted"/>
<feature type="transmembrane region" description="Helical" evidence="1">
    <location>
        <begin position="183"/>
        <end position="205"/>
    </location>
</feature>
<keyword evidence="1" id="KW-0812">Transmembrane</keyword>
<sequence>MEIESPTWSDWFSQQWRRLETFIVIFESISSDINPKLKIMEMSEAALKIHGWLQKIIRLPLIVEEPDRLTIAENPNYTRFHRTTWRLIMFTSLLLCIFSLFQIIKIHFTSSPSAILKWADVEQISLYELVISINLGGLSAYYMESRFPSEVCFLGTQSLKFRIKQMHLVNTKRTGGVPSLKSLLMYSIIFPSILFSSTNFVLPFLRPYDPVQVFFGANDFGIWGSYLFKVAGSIIFGLPTCLSVLICFQGFLAIIFIAENSFLLSKAMYDRGPVIRAIQRCLVQGMIRKFVFKKHFSTYRQFQIIICGMNQISYVLVSDLLFLGSFTFVMCIYTAVKLHHKLPSYILLAVGCYIVGYLILSPVLLSLGAMPHEKSIAFHHFWFCLLKNKVERKQLKACKLLAYSAGPIPVVQAKTQMDINDVLANATATLILM</sequence>
<keyword evidence="1" id="KW-1133">Transmembrane helix</keyword>
<feature type="transmembrane region" description="Helical" evidence="1">
    <location>
        <begin position="342"/>
        <end position="365"/>
    </location>
</feature>
<accession>A0ABP1S871</accession>
<feature type="transmembrane region" description="Helical" evidence="1">
    <location>
        <begin position="234"/>
        <end position="258"/>
    </location>
</feature>
<name>A0ABP1S871_9HEXA</name>
<feature type="transmembrane region" description="Helical" evidence="1">
    <location>
        <begin position="87"/>
        <end position="104"/>
    </location>
</feature>
<feature type="transmembrane region" description="Helical" evidence="1">
    <location>
        <begin position="312"/>
        <end position="336"/>
    </location>
</feature>
<comment type="caution">
    <text evidence="2">The sequence shown here is derived from an EMBL/GenBank/DDBJ whole genome shotgun (WGS) entry which is preliminary data.</text>
</comment>
<evidence type="ECO:0000256" key="1">
    <source>
        <dbReference type="SAM" id="Phobius"/>
    </source>
</evidence>
<keyword evidence="1" id="KW-0472">Membrane</keyword>
<feature type="transmembrane region" description="Helical" evidence="1">
    <location>
        <begin position="124"/>
        <end position="143"/>
    </location>
</feature>
<evidence type="ECO:0000313" key="3">
    <source>
        <dbReference type="Proteomes" id="UP001642540"/>
    </source>
</evidence>
<reference evidence="2 3" key="1">
    <citation type="submission" date="2024-08" db="EMBL/GenBank/DDBJ databases">
        <authorList>
            <person name="Cucini C."/>
            <person name="Frati F."/>
        </authorList>
    </citation>
    <scope>NUCLEOTIDE SEQUENCE [LARGE SCALE GENOMIC DNA]</scope>
</reference>
<keyword evidence="3" id="KW-1185">Reference proteome</keyword>
<dbReference type="Proteomes" id="UP001642540">
    <property type="component" value="Unassembled WGS sequence"/>
</dbReference>